<evidence type="ECO:0000313" key="1">
    <source>
        <dbReference type="EMBL" id="MBB4867622.1"/>
    </source>
</evidence>
<protein>
    <submittedName>
        <fullName evidence="1">Uncharacterized protein</fullName>
    </submittedName>
</protein>
<accession>A0A7W7P5T3</accession>
<reference evidence="1 2" key="1">
    <citation type="submission" date="2020-08" db="EMBL/GenBank/DDBJ databases">
        <title>Functional genomics of gut bacteria from endangered species of beetles.</title>
        <authorList>
            <person name="Carlos-Shanley C."/>
        </authorList>
    </citation>
    <scope>NUCLEOTIDE SEQUENCE [LARGE SCALE GENOMIC DNA]</scope>
    <source>
        <strain evidence="1 2">S00179</strain>
    </source>
</reference>
<gene>
    <name evidence="1" type="ORF">HNP46_006536</name>
</gene>
<dbReference type="RefSeq" id="WP_184597346.1">
    <property type="nucleotide sequence ID" value="NZ_JACHLI010000043.1"/>
</dbReference>
<sequence>MTKDEVLAVHPARFEATPANIAIAQGVVQRLWNERQLERDQPVTKDRSGSCKFAALLARALFGGRIAGNSQHVYVKLGRRVIDLNEGQFDVESIGAERAHADLPRFVTNHEHRESLASCMSRVNAWLPVAIAELNEALVPARPRHRKATQPEAAVAP</sequence>
<organism evidence="1 2">
    <name type="scientific">Pseudomonas nitroreducens</name>
    <dbReference type="NCBI Taxonomy" id="46680"/>
    <lineage>
        <taxon>Bacteria</taxon>
        <taxon>Pseudomonadati</taxon>
        <taxon>Pseudomonadota</taxon>
        <taxon>Gammaproteobacteria</taxon>
        <taxon>Pseudomonadales</taxon>
        <taxon>Pseudomonadaceae</taxon>
        <taxon>Pseudomonas</taxon>
    </lineage>
</organism>
<dbReference type="EMBL" id="JACHLI010000043">
    <property type="protein sequence ID" value="MBB4867622.1"/>
    <property type="molecule type" value="Genomic_DNA"/>
</dbReference>
<name>A0A7W7P5T3_PSENT</name>
<evidence type="ECO:0000313" key="2">
    <source>
        <dbReference type="Proteomes" id="UP000566995"/>
    </source>
</evidence>
<proteinExistence type="predicted"/>
<dbReference type="Proteomes" id="UP000566995">
    <property type="component" value="Unassembled WGS sequence"/>
</dbReference>
<comment type="caution">
    <text evidence="1">The sequence shown here is derived from an EMBL/GenBank/DDBJ whole genome shotgun (WGS) entry which is preliminary data.</text>
</comment>
<dbReference type="AlphaFoldDB" id="A0A7W7P5T3"/>